<gene>
    <name evidence="1" type="ORF">SAMN05421762_2304</name>
</gene>
<evidence type="ECO:0000313" key="2">
    <source>
        <dbReference type="Proteomes" id="UP000231644"/>
    </source>
</evidence>
<evidence type="ECO:0000313" key="1">
    <source>
        <dbReference type="EMBL" id="SFC81611.1"/>
    </source>
</evidence>
<dbReference type="AlphaFoldDB" id="A0A1I1M890"/>
<accession>A0A1I1M890</accession>
<dbReference type="EMBL" id="FOLX01000001">
    <property type="protein sequence ID" value="SFC81611.1"/>
    <property type="molecule type" value="Genomic_DNA"/>
</dbReference>
<proteinExistence type="predicted"/>
<reference evidence="1 2" key="1">
    <citation type="submission" date="2016-10" db="EMBL/GenBank/DDBJ databases">
        <authorList>
            <person name="de Groot N.N."/>
        </authorList>
    </citation>
    <scope>NUCLEOTIDE SEQUENCE [LARGE SCALE GENOMIC DNA]</scope>
    <source>
        <strain evidence="1 2">DSM 29619</strain>
    </source>
</reference>
<sequence>MPLTYTIIPDHNLVYVRYWGFAQLSDTLKVFGDYAADPAFRPDQKHLIDLSEITDFERSFVDLVSAQAAKADAILQSQAPTMMVYLAPTQVAQAMARSILKSWDGLDVTVGRTAQDMDEALSMLGLPARSFADLPFRNA</sequence>
<organism evidence="1 2">
    <name type="scientific">Pseudooceanicola nitratireducens</name>
    <dbReference type="NCBI Taxonomy" id="517719"/>
    <lineage>
        <taxon>Bacteria</taxon>
        <taxon>Pseudomonadati</taxon>
        <taxon>Pseudomonadota</taxon>
        <taxon>Alphaproteobacteria</taxon>
        <taxon>Rhodobacterales</taxon>
        <taxon>Paracoccaceae</taxon>
        <taxon>Pseudooceanicola</taxon>
    </lineage>
</organism>
<name>A0A1I1M890_9RHOB</name>
<dbReference type="Proteomes" id="UP000231644">
    <property type="component" value="Unassembled WGS sequence"/>
</dbReference>
<dbReference type="STRING" id="517719.SAMN05421762_2304"/>
<protein>
    <submittedName>
        <fullName evidence="1">Uncharacterized protein</fullName>
    </submittedName>
</protein>
<dbReference type="OrthoDB" id="7877306at2"/>
<dbReference type="RefSeq" id="WP_093448008.1">
    <property type="nucleotide sequence ID" value="NZ_BAABWI010000003.1"/>
</dbReference>
<keyword evidence="2" id="KW-1185">Reference proteome</keyword>